<proteinExistence type="predicted"/>
<evidence type="ECO:0000313" key="6">
    <source>
        <dbReference type="Proteomes" id="UP000279994"/>
    </source>
</evidence>
<feature type="chain" id="PRO_5017931382" description="Fibronectin type-III domain-containing protein" evidence="3">
    <location>
        <begin position="34"/>
        <end position="469"/>
    </location>
</feature>
<dbReference type="InterPro" id="IPR013783">
    <property type="entry name" value="Ig-like_fold"/>
</dbReference>
<dbReference type="GO" id="GO:0016798">
    <property type="term" value="F:hydrolase activity, acting on glycosyl bonds"/>
    <property type="evidence" value="ECO:0007669"/>
    <property type="project" value="UniProtKB-KW"/>
</dbReference>
<evidence type="ECO:0000256" key="2">
    <source>
        <dbReference type="ARBA" id="ARBA00023326"/>
    </source>
</evidence>
<dbReference type="InterPro" id="IPR005135">
    <property type="entry name" value="Endo/exonuclease/phosphatase"/>
</dbReference>
<dbReference type="SUPFAM" id="SSF56219">
    <property type="entry name" value="DNase I-like"/>
    <property type="match status" value="1"/>
</dbReference>
<keyword evidence="3" id="KW-0732">Signal</keyword>
<dbReference type="AlphaFoldDB" id="A0A3N0GNM3"/>
<dbReference type="Pfam" id="PF00041">
    <property type="entry name" value="fn3"/>
    <property type="match status" value="1"/>
</dbReference>
<evidence type="ECO:0000259" key="4">
    <source>
        <dbReference type="PROSITE" id="PS50853"/>
    </source>
</evidence>
<dbReference type="SMART" id="SM00060">
    <property type="entry name" value="FN3"/>
    <property type="match status" value="1"/>
</dbReference>
<keyword evidence="1" id="KW-0326">Glycosidase</keyword>
<feature type="signal peptide" evidence="3">
    <location>
        <begin position="1"/>
        <end position="33"/>
    </location>
</feature>
<feature type="domain" description="Fibronectin type-III" evidence="4">
    <location>
        <begin position="38"/>
        <end position="129"/>
    </location>
</feature>
<sequence length="469" mass="50590">MARGVRRLRTTAVVGVVLAVACTLVAVAGPAGAAHRPAPRSLRTTSADQSSLSVRWHWVRKAPGYRVRWSLHRSMAGSRRLATRQHHAQITGLAANTRYFVQVAVAARGGRGRLLSSWSHRLVRRTPPVPCPTVGDLGDPTPAVATGKSTDLRVASFNIRTMNLDSPDHPEQRWRARAGRVASLLLGAATTRSAAAVPPDVIALQEANQSYAKFATLCTNQMIDLRNRLNASGRHYEATSLAPSASVGTRILFDTARLRLETSGSILLASPSTTHPHLAWAIFQDREGGQRFFFGSVHLVPPEKPDSNTVRSAEWDQLIAHLSDPSLTQGLPVVLAGDFNSPRGGARGANLAAQIHLPQMVTAGFGDTLIGKDQDPSDPNLLVSTARALTTANAQCASFNGFRVLQTCDDQTDPATEKIAQDIDYVFATNALVVKSWELVLDLDPLKNWLGTIPSDHNLVRTTITLPPV</sequence>
<dbReference type="GO" id="GO:0000272">
    <property type="term" value="P:polysaccharide catabolic process"/>
    <property type="evidence" value="ECO:0007669"/>
    <property type="project" value="UniProtKB-KW"/>
</dbReference>
<protein>
    <recommendedName>
        <fullName evidence="4">Fibronectin type-III domain-containing protein</fullName>
    </recommendedName>
</protein>
<dbReference type="CDD" id="cd00063">
    <property type="entry name" value="FN3"/>
    <property type="match status" value="1"/>
</dbReference>
<comment type="caution">
    <text evidence="5">The sequence shown here is derived from an EMBL/GenBank/DDBJ whole genome shotgun (WGS) entry which is preliminary data.</text>
</comment>
<dbReference type="Gene3D" id="2.60.40.10">
    <property type="entry name" value="Immunoglobulins"/>
    <property type="match status" value="1"/>
</dbReference>
<dbReference type="Proteomes" id="UP000279994">
    <property type="component" value="Unassembled WGS sequence"/>
</dbReference>
<dbReference type="Gene3D" id="3.60.10.10">
    <property type="entry name" value="Endonuclease/exonuclease/phosphatase"/>
    <property type="match status" value="1"/>
</dbReference>
<evidence type="ECO:0000313" key="5">
    <source>
        <dbReference type="EMBL" id="RNM13752.1"/>
    </source>
</evidence>
<organism evidence="5 6">
    <name type="scientific">Nocardioides pocheonensis</name>
    <dbReference type="NCBI Taxonomy" id="661485"/>
    <lineage>
        <taxon>Bacteria</taxon>
        <taxon>Bacillati</taxon>
        <taxon>Actinomycetota</taxon>
        <taxon>Actinomycetes</taxon>
        <taxon>Propionibacteriales</taxon>
        <taxon>Nocardioidaceae</taxon>
        <taxon>Nocardioides</taxon>
    </lineage>
</organism>
<dbReference type="InterPro" id="IPR036691">
    <property type="entry name" value="Endo/exonu/phosph_ase_sf"/>
</dbReference>
<dbReference type="Pfam" id="PF03372">
    <property type="entry name" value="Exo_endo_phos"/>
    <property type="match status" value="1"/>
</dbReference>
<reference evidence="5 6" key="1">
    <citation type="submission" date="2018-11" db="EMBL/GenBank/DDBJ databases">
        <authorList>
            <person name="Li F."/>
        </authorList>
    </citation>
    <scope>NUCLEOTIDE SEQUENCE [LARGE SCALE GENOMIC DNA]</scope>
    <source>
        <strain evidence="5 6">Gsoil 818</strain>
    </source>
</reference>
<name>A0A3N0GNM3_9ACTN</name>
<accession>A0A3N0GNM3</accession>
<dbReference type="PROSITE" id="PS50853">
    <property type="entry name" value="FN3"/>
    <property type="match status" value="1"/>
</dbReference>
<dbReference type="InterPro" id="IPR036116">
    <property type="entry name" value="FN3_sf"/>
</dbReference>
<gene>
    <name evidence="5" type="ORF">EFL26_12305</name>
</gene>
<keyword evidence="2" id="KW-0624">Polysaccharide degradation</keyword>
<dbReference type="OrthoDB" id="4921630at2"/>
<keyword evidence="2" id="KW-0119">Carbohydrate metabolism</keyword>
<evidence type="ECO:0000256" key="3">
    <source>
        <dbReference type="SAM" id="SignalP"/>
    </source>
</evidence>
<dbReference type="InterPro" id="IPR003961">
    <property type="entry name" value="FN3_dom"/>
</dbReference>
<dbReference type="SUPFAM" id="SSF49265">
    <property type="entry name" value="Fibronectin type III"/>
    <property type="match status" value="1"/>
</dbReference>
<evidence type="ECO:0000256" key="1">
    <source>
        <dbReference type="ARBA" id="ARBA00023295"/>
    </source>
</evidence>
<dbReference type="PROSITE" id="PS51257">
    <property type="entry name" value="PROKAR_LIPOPROTEIN"/>
    <property type="match status" value="1"/>
</dbReference>
<dbReference type="EMBL" id="RJSF01000040">
    <property type="protein sequence ID" value="RNM13752.1"/>
    <property type="molecule type" value="Genomic_DNA"/>
</dbReference>
<keyword evidence="6" id="KW-1185">Reference proteome</keyword>
<keyword evidence="1" id="KW-0378">Hydrolase</keyword>